<dbReference type="AlphaFoldDB" id="A0A1Y6LKC4"/>
<accession>A0A1Y6LKC4</accession>
<feature type="compositionally biased region" description="Low complexity" evidence="1">
    <location>
        <begin position="73"/>
        <end position="92"/>
    </location>
</feature>
<evidence type="ECO:0000256" key="1">
    <source>
        <dbReference type="SAM" id="MobiDB-lite"/>
    </source>
</evidence>
<feature type="region of interest" description="Disordered" evidence="1">
    <location>
        <begin position="42"/>
        <end position="114"/>
    </location>
</feature>
<gene>
    <name evidence="2" type="ORF">ZT1A5_G6389</name>
</gene>
<sequence>MSRDMQTQIHQDNDVVMGDIWQESEAGRLAREKKWNGQFYAKDEMDVDESEDEEMYEEDSDYEDLDAMTVEKSTGFSDTSSRTDSDDGTVTTPDFDNFKPGIMPPTASLPQLRPEALQRRKLTDTSTRLDTPPKSILAGFWARTKKAGRLTTRGMSPRPPLGQTLERQRNERRNHTVTGAVPLLGNPSVAAAPLGALPGAAALLPTLPVAKAPLGNHSVAGNAAPLLTLPAAGAVEYLGFPPLAAATLPALPVAGAAAPLGNPAVAGAAAPPILPVAGAAAPPGIIPIAGAPAALPPLGRIDAFNTTNGPMPAIVVLEELPAAVFGRILSEMKGELTVEKLKEVLRQTQAFLDDRESRNRDRMNLKVVFLGNKVRKVIQDDKLATEYIDPGAVPEHENCVFLNHGVPNDGRRRTYDAESEGLYSSRQFFIKGNSTFTKFYTNSGHMFKHITVLHLGWEPKNPTKELIFAIIANMSGLQRLVFHDYKDGGASSGVNHREIMEFFGPMFARVARIQLRDNRNSKAGVDSKKVADAIKVIKAKGQGVETDRAISTIETELAIRVKDLLLAKGFNVLP</sequence>
<protein>
    <submittedName>
        <fullName evidence="2">Uncharacterized protein</fullName>
    </submittedName>
</protein>
<reference evidence="2 3" key="1">
    <citation type="submission" date="2016-10" db="EMBL/GenBank/DDBJ databases">
        <authorList>
            <person name="Varghese N."/>
        </authorList>
    </citation>
    <scope>NUCLEOTIDE SEQUENCE [LARGE SCALE GENOMIC DNA]</scope>
</reference>
<feature type="compositionally biased region" description="Acidic residues" evidence="1">
    <location>
        <begin position="45"/>
        <end position="66"/>
    </location>
</feature>
<dbReference type="Proteomes" id="UP000215453">
    <property type="component" value="Chromosome 5"/>
</dbReference>
<name>A0A1Y6LKC4_ZYMTR</name>
<organism evidence="2 3">
    <name type="scientific">Zymoseptoria tritici ST99CH_1A5</name>
    <dbReference type="NCBI Taxonomy" id="1276529"/>
    <lineage>
        <taxon>Eukaryota</taxon>
        <taxon>Fungi</taxon>
        <taxon>Dikarya</taxon>
        <taxon>Ascomycota</taxon>
        <taxon>Pezizomycotina</taxon>
        <taxon>Dothideomycetes</taxon>
        <taxon>Dothideomycetidae</taxon>
        <taxon>Mycosphaerellales</taxon>
        <taxon>Mycosphaerellaceae</taxon>
        <taxon>Zymoseptoria</taxon>
    </lineage>
</organism>
<dbReference type="EMBL" id="LT882680">
    <property type="protein sequence ID" value="SMY24947.1"/>
    <property type="molecule type" value="Genomic_DNA"/>
</dbReference>
<evidence type="ECO:0000313" key="3">
    <source>
        <dbReference type="Proteomes" id="UP000215453"/>
    </source>
</evidence>
<evidence type="ECO:0000313" key="2">
    <source>
        <dbReference type="EMBL" id="SMY24947.1"/>
    </source>
</evidence>
<proteinExistence type="predicted"/>
<feature type="region of interest" description="Disordered" evidence="1">
    <location>
        <begin position="151"/>
        <end position="172"/>
    </location>
</feature>